<protein>
    <submittedName>
        <fullName evidence="1">Uncharacterized protein</fullName>
    </submittedName>
</protein>
<gene>
    <name evidence="1" type="ORF">SDC9_209659</name>
</gene>
<accession>A0A645JQY4</accession>
<reference evidence="1" key="1">
    <citation type="submission" date="2019-08" db="EMBL/GenBank/DDBJ databases">
        <authorList>
            <person name="Kucharzyk K."/>
            <person name="Murdoch R.W."/>
            <person name="Higgins S."/>
            <person name="Loffler F."/>
        </authorList>
    </citation>
    <scope>NUCLEOTIDE SEQUENCE</scope>
</reference>
<evidence type="ECO:0000313" key="1">
    <source>
        <dbReference type="EMBL" id="MPN61913.1"/>
    </source>
</evidence>
<organism evidence="1">
    <name type="scientific">bioreactor metagenome</name>
    <dbReference type="NCBI Taxonomy" id="1076179"/>
    <lineage>
        <taxon>unclassified sequences</taxon>
        <taxon>metagenomes</taxon>
        <taxon>ecological metagenomes</taxon>
    </lineage>
</organism>
<sequence>MLHRHNNDMHGRLRINILECDNTVGFVHNFCGQFLVCDLAENTVVHIVLQI</sequence>
<name>A0A645JQY4_9ZZZZ</name>
<proteinExistence type="predicted"/>
<dbReference type="AlphaFoldDB" id="A0A645JQY4"/>
<dbReference type="EMBL" id="VSSQ01139204">
    <property type="protein sequence ID" value="MPN61913.1"/>
    <property type="molecule type" value="Genomic_DNA"/>
</dbReference>
<comment type="caution">
    <text evidence="1">The sequence shown here is derived from an EMBL/GenBank/DDBJ whole genome shotgun (WGS) entry which is preliminary data.</text>
</comment>